<dbReference type="FunFam" id="3.30.70.590:FF:000002">
    <property type="entry name" value="Nuclear poly(A) polymerase 4"/>
    <property type="match status" value="1"/>
</dbReference>
<evidence type="ECO:0000256" key="15">
    <source>
        <dbReference type="ARBA" id="ARBA00023002"/>
    </source>
</evidence>
<keyword evidence="14" id="KW-0223">Dioxygenase</keyword>
<dbReference type="Pfam" id="PF25238">
    <property type="entry name" value="OGFOD2-like"/>
    <property type="match status" value="1"/>
</dbReference>
<evidence type="ECO:0000256" key="17">
    <source>
        <dbReference type="ARBA" id="ARBA00023242"/>
    </source>
</evidence>
<keyword evidence="11" id="KW-0547">Nucleotide-binding</keyword>
<dbReference type="SMART" id="SM00702">
    <property type="entry name" value="P4Hc"/>
    <property type="match status" value="1"/>
</dbReference>
<dbReference type="Pfam" id="PF04928">
    <property type="entry name" value="PAP_central"/>
    <property type="match status" value="1"/>
</dbReference>
<dbReference type="SUPFAM" id="SSF81631">
    <property type="entry name" value="PAP/OAS1 substrate-binding domain"/>
    <property type="match status" value="1"/>
</dbReference>
<evidence type="ECO:0000256" key="19">
    <source>
        <dbReference type="SAM" id="MobiDB-lite"/>
    </source>
</evidence>
<dbReference type="GO" id="GO:0005506">
    <property type="term" value="F:iron ion binding"/>
    <property type="evidence" value="ECO:0007669"/>
    <property type="project" value="InterPro"/>
</dbReference>
<dbReference type="GO" id="GO:0031123">
    <property type="term" value="P:RNA 3'-end processing"/>
    <property type="evidence" value="ECO:0007669"/>
    <property type="project" value="InterPro"/>
</dbReference>
<dbReference type="GO" id="GO:0051213">
    <property type="term" value="F:dioxygenase activity"/>
    <property type="evidence" value="ECO:0007669"/>
    <property type="project" value="UniProtKB-KW"/>
</dbReference>
<sequence>MSLEPRTPAAANGVVSEEPKRPAFASPSPRLRLNPNNDHNPDNYDDMQLDFSPEIFTSLERYLPASMLGKPRYDKFKFMREILLKYFPPGERNRVQKHREYRQKIISNYQPLHRGLYSMQPAATFVTAFLKAVSENTEESFRRIMSEPSPGIFTFEMFQPRFCELLLSEVENFENWVNEAKFKIMRPNTMNKYGAVLDDFGLETMLDKLVESFIRPISKGVFYPEVGGATLDSHHGFVVEYGDNRDVDLGFHVDDSEVTLNVCLGKQFSGGELYFRGTRCDKHVNSGSQSEEIFDYAHVPGYAVLHRGRHRHGARATTSGHRINLILWCRSSVFREMKKYQKDFSSWCGECLLEKKERQRKSIAATKQRLGITEPISLGGPTEYDVIKTRELEKYLQDAGLYESQEEAVGREEVLGRLDQIVKTWVKTISRTKGLNEQLVHEANAKIFTFGSYRLGVHGPGADIDTLCVGPRHATREGDFFGELHRMLSEMSEVTELHPVPDAHVPVMKFKFSGVSIDLLYAQLALWVVPEDLDISQDSILQNADEQTVRSLNGCRVTDQILRLVPNIQSFRTTLRCMRLWAKCRGVYSNVTGFLGGINWALLVARICQLYPNALPNMLVSRFFRVYTQWRWPNPVMLCGIEDGSLGLQVWDPRRYIKDKYHLMPIITPAYPSMNSSYNVSASTLRIMLEEFQRGNEICEAMEANKADWDTLFESYAFFEAYKNYLQIDISAENADDFRKWKGWVESRLRQLTLKIERYTYDMLQCHPHPGDFSDRMRPFHSSFFMGLQRKQGVPVTEGEQFDIRGTVEEFKNAVNHYTLLKPGMEIRVSHVKRRNIPNFVFPGGVRPLRPSKVTWDSRRSSELKASGDAQAEKSCEGNGSDSGQKRKRADDNVESDSRDAKSLHLCSDEVCEATPPISNFSSFSTKCDSIDANKNDNNNVKISLGKIENPADIPYQNGQTEVSSRCNPPVNSLFSAVNTSSSKEGVLEKIMVGPCVSHQALPEVDELEDDLEYRHQVKDLSGNMKVGQMEASEESVSVATPVSYSNGAGTSTDLYNGGSEELEPAELMAPFSNGTPSPPVAQRKPIIRLNFTSLAKAAEIGQTVYLGIAARCLATAQQYPSLSSVIGVFVSSTTNFGNTTSRLVYWNKSPLTQLLPSVKYFSFSILLCFLVAFLLNVQSIKYYAHFSFLATVPTWKGHKDYLEHIARSLNHGSHFWSLGLRAFYLSFPLFIWIFVPSLCSCAVA</sequence>
<keyword evidence="9" id="KW-0548">Nucleotidyltransferase</keyword>
<feature type="region of interest" description="Disordered" evidence="19">
    <location>
        <begin position="1"/>
        <end position="45"/>
    </location>
</feature>
<evidence type="ECO:0000256" key="2">
    <source>
        <dbReference type="ARBA" id="ARBA00001946"/>
    </source>
</evidence>
<dbReference type="InterPro" id="IPR007010">
    <property type="entry name" value="PolA_pol_RNA-bd_dom"/>
</dbReference>
<dbReference type="GO" id="GO:0016705">
    <property type="term" value="F:oxidoreductase activity, acting on paired donors, with incorporation or reduction of molecular oxygen"/>
    <property type="evidence" value="ECO:0007669"/>
    <property type="project" value="InterPro"/>
</dbReference>
<keyword evidence="7" id="KW-0507">mRNA processing</keyword>
<comment type="similarity">
    <text evidence="5">Belongs to the poly(A) polymerase family.</text>
</comment>
<dbReference type="PROSITE" id="PS51471">
    <property type="entry name" value="FE2OG_OXY"/>
    <property type="match status" value="1"/>
</dbReference>
<keyword evidence="16" id="KW-0408">Iron</keyword>
<evidence type="ECO:0000256" key="8">
    <source>
        <dbReference type="ARBA" id="ARBA00022679"/>
    </source>
</evidence>
<dbReference type="Gene3D" id="3.30.70.590">
    <property type="entry name" value="Poly(A) polymerase predicted RNA binding domain"/>
    <property type="match status" value="1"/>
</dbReference>
<dbReference type="Gene3D" id="3.30.460.10">
    <property type="entry name" value="Beta Polymerase, domain 2"/>
    <property type="match status" value="1"/>
</dbReference>
<evidence type="ECO:0000256" key="14">
    <source>
        <dbReference type="ARBA" id="ARBA00022964"/>
    </source>
</evidence>
<feature type="transmembrane region" description="Helical" evidence="20">
    <location>
        <begin position="1216"/>
        <end position="1236"/>
    </location>
</feature>
<evidence type="ECO:0000256" key="18">
    <source>
        <dbReference type="ARBA" id="ARBA00048830"/>
    </source>
</evidence>
<dbReference type="InterPro" id="IPR005123">
    <property type="entry name" value="Oxoglu/Fe-dep_dioxygenase_dom"/>
</dbReference>
<dbReference type="Proteomes" id="UP000290289">
    <property type="component" value="Chromosome 14"/>
</dbReference>
<dbReference type="GO" id="GO:0006397">
    <property type="term" value="P:mRNA processing"/>
    <property type="evidence" value="ECO:0007669"/>
    <property type="project" value="UniProtKB-KW"/>
</dbReference>
<dbReference type="PANTHER" id="PTHR10682:SF10">
    <property type="entry name" value="POLYNUCLEOTIDE ADENYLYLTRANSFERASE"/>
    <property type="match status" value="1"/>
</dbReference>
<keyword evidence="15" id="KW-0560">Oxidoreductase</keyword>
<dbReference type="SUPFAM" id="SSF55003">
    <property type="entry name" value="PAP/Archaeal CCA-adding enzyme, C-terminal domain"/>
    <property type="match status" value="1"/>
</dbReference>
<dbReference type="AlphaFoldDB" id="A0A498I0X8"/>
<reference evidence="22 23" key="1">
    <citation type="submission" date="2018-10" db="EMBL/GenBank/DDBJ databases">
        <title>A high-quality apple genome assembly.</title>
        <authorList>
            <person name="Hu J."/>
        </authorList>
    </citation>
    <scope>NUCLEOTIDE SEQUENCE [LARGE SCALE GENOMIC DNA]</scope>
    <source>
        <strain evidence="23">cv. HFTH1</strain>
        <tissue evidence="22">Young leaf</tissue>
    </source>
</reference>
<keyword evidence="23" id="KW-1185">Reference proteome</keyword>
<feature type="transmembrane region" description="Helical" evidence="20">
    <location>
        <begin position="1161"/>
        <end position="1178"/>
    </location>
</feature>
<dbReference type="GO" id="GO:1990817">
    <property type="term" value="F:poly(A) RNA polymerase activity"/>
    <property type="evidence" value="ECO:0007669"/>
    <property type="project" value="UniProtKB-EC"/>
</dbReference>
<keyword evidence="20" id="KW-0812">Transmembrane</keyword>
<evidence type="ECO:0000256" key="16">
    <source>
        <dbReference type="ARBA" id="ARBA00023004"/>
    </source>
</evidence>
<evidence type="ECO:0000313" key="23">
    <source>
        <dbReference type="Proteomes" id="UP000290289"/>
    </source>
</evidence>
<dbReference type="Pfam" id="PF04654">
    <property type="entry name" value="DUF599"/>
    <property type="match status" value="1"/>
</dbReference>
<name>A0A498I0X8_MALDO</name>
<organism evidence="22 23">
    <name type="scientific">Malus domestica</name>
    <name type="common">Apple</name>
    <name type="synonym">Pyrus malus</name>
    <dbReference type="NCBI Taxonomy" id="3750"/>
    <lineage>
        <taxon>Eukaryota</taxon>
        <taxon>Viridiplantae</taxon>
        <taxon>Streptophyta</taxon>
        <taxon>Embryophyta</taxon>
        <taxon>Tracheophyta</taxon>
        <taxon>Spermatophyta</taxon>
        <taxon>Magnoliopsida</taxon>
        <taxon>eudicotyledons</taxon>
        <taxon>Gunneridae</taxon>
        <taxon>Pentapetalae</taxon>
        <taxon>rosids</taxon>
        <taxon>fabids</taxon>
        <taxon>Rosales</taxon>
        <taxon>Rosaceae</taxon>
        <taxon>Amygdaloideae</taxon>
        <taxon>Maleae</taxon>
        <taxon>Malus</taxon>
    </lineage>
</organism>
<comment type="cofactor">
    <cofactor evidence="2">
        <name>Mg(2+)</name>
        <dbReference type="ChEBI" id="CHEBI:18420"/>
    </cofactor>
</comment>
<evidence type="ECO:0000256" key="1">
    <source>
        <dbReference type="ARBA" id="ARBA00001936"/>
    </source>
</evidence>
<dbReference type="GO" id="GO:0003723">
    <property type="term" value="F:RNA binding"/>
    <property type="evidence" value="ECO:0007669"/>
    <property type="project" value="InterPro"/>
</dbReference>
<dbReference type="InterPro" id="IPR007012">
    <property type="entry name" value="PolA_pol_cen_dom"/>
</dbReference>
<keyword evidence="12" id="KW-0067">ATP-binding</keyword>
<keyword evidence="13" id="KW-0460">Magnesium</keyword>
<dbReference type="Gene3D" id="1.10.1410.10">
    <property type="match status" value="1"/>
</dbReference>
<evidence type="ECO:0000256" key="5">
    <source>
        <dbReference type="ARBA" id="ARBA00010912"/>
    </source>
</evidence>
<comment type="subcellular location">
    <subcellularLocation>
        <location evidence="4">Nucleus</location>
    </subcellularLocation>
</comment>
<keyword evidence="10" id="KW-0479">Metal-binding</keyword>
<feature type="compositionally biased region" description="Basic and acidic residues" evidence="19">
    <location>
        <begin position="889"/>
        <end position="900"/>
    </location>
</feature>
<keyword evidence="20" id="KW-0472">Membrane</keyword>
<dbReference type="GO" id="GO:0005634">
    <property type="term" value="C:nucleus"/>
    <property type="evidence" value="ECO:0007669"/>
    <property type="project" value="UniProtKB-SubCell"/>
</dbReference>
<evidence type="ECO:0000256" key="10">
    <source>
        <dbReference type="ARBA" id="ARBA00022723"/>
    </source>
</evidence>
<evidence type="ECO:0000256" key="9">
    <source>
        <dbReference type="ARBA" id="ARBA00022695"/>
    </source>
</evidence>
<feature type="domain" description="Fe2OG dioxygenase" evidence="21">
    <location>
        <begin position="232"/>
        <end position="331"/>
    </location>
</feature>
<evidence type="ECO:0000256" key="11">
    <source>
        <dbReference type="ARBA" id="ARBA00022741"/>
    </source>
</evidence>
<evidence type="ECO:0000256" key="4">
    <source>
        <dbReference type="ARBA" id="ARBA00004123"/>
    </source>
</evidence>
<evidence type="ECO:0000256" key="3">
    <source>
        <dbReference type="ARBA" id="ARBA00001961"/>
    </source>
</evidence>
<evidence type="ECO:0000256" key="12">
    <source>
        <dbReference type="ARBA" id="ARBA00022840"/>
    </source>
</evidence>
<comment type="cofactor">
    <cofactor evidence="1">
        <name>Mn(2+)</name>
        <dbReference type="ChEBI" id="CHEBI:29035"/>
    </cofactor>
</comment>
<evidence type="ECO:0000256" key="13">
    <source>
        <dbReference type="ARBA" id="ARBA00022842"/>
    </source>
</evidence>
<evidence type="ECO:0000259" key="21">
    <source>
        <dbReference type="PROSITE" id="PS51471"/>
    </source>
</evidence>
<dbReference type="PANTHER" id="PTHR10682">
    <property type="entry name" value="POLY A POLYMERASE"/>
    <property type="match status" value="1"/>
</dbReference>
<dbReference type="Pfam" id="PF04926">
    <property type="entry name" value="PAP_RNA-bind"/>
    <property type="match status" value="2"/>
</dbReference>
<dbReference type="InterPro" id="IPR043519">
    <property type="entry name" value="NT_sf"/>
</dbReference>
<dbReference type="SUPFAM" id="SSF81301">
    <property type="entry name" value="Nucleotidyltransferase"/>
    <property type="match status" value="1"/>
</dbReference>
<keyword evidence="8" id="KW-0808">Transferase</keyword>
<dbReference type="STRING" id="3750.A0A498I0X8"/>
<comment type="catalytic activity">
    <reaction evidence="18">
        <text>RNA(n) + ATP = RNA(n)-3'-adenine ribonucleotide + diphosphate</text>
        <dbReference type="Rhea" id="RHEA:11332"/>
        <dbReference type="Rhea" id="RHEA-COMP:14527"/>
        <dbReference type="Rhea" id="RHEA-COMP:17347"/>
        <dbReference type="ChEBI" id="CHEBI:30616"/>
        <dbReference type="ChEBI" id="CHEBI:33019"/>
        <dbReference type="ChEBI" id="CHEBI:140395"/>
        <dbReference type="ChEBI" id="CHEBI:173115"/>
        <dbReference type="EC" id="2.7.7.19"/>
    </reaction>
</comment>
<comment type="caution">
    <text evidence="22">The sequence shown here is derived from an EMBL/GenBank/DDBJ whole genome shotgun (WGS) entry which is preliminary data.</text>
</comment>
<evidence type="ECO:0000256" key="6">
    <source>
        <dbReference type="ARBA" id="ARBA00012388"/>
    </source>
</evidence>
<comment type="cofactor">
    <cofactor evidence="3">
        <name>L-ascorbate</name>
        <dbReference type="ChEBI" id="CHEBI:38290"/>
    </cofactor>
</comment>
<dbReference type="GO" id="GO:0031418">
    <property type="term" value="F:L-ascorbic acid binding"/>
    <property type="evidence" value="ECO:0007669"/>
    <property type="project" value="InterPro"/>
</dbReference>
<dbReference type="Pfam" id="PF20750">
    <property type="entry name" value="PAP_NTPase"/>
    <property type="match status" value="1"/>
</dbReference>
<dbReference type="FunFam" id="3.30.460.10:FF:000002">
    <property type="entry name" value="Poly(A) polymerase alpha, putative"/>
    <property type="match status" value="1"/>
</dbReference>
<protein>
    <recommendedName>
        <fullName evidence="6">polynucleotide adenylyltransferase</fullName>
        <ecNumber evidence="6">2.7.7.19</ecNumber>
    </recommendedName>
</protein>
<feature type="region of interest" description="Disordered" evidence="19">
    <location>
        <begin position="851"/>
        <end position="900"/>
    </location>
</feature>
<dbReference type="InterPro" id="IPR006747">
    <property type="entry name" value="DUF599"/>
</dbReference>
<dbReference type="EMBL" id="RDQH01000340">
    <property type="protein sequence ID" value="RXH77266.1"/>
    <property type="molecule type" value="Genomic_DNA"/>
</dbReference>
<dbReference type="InterPro" id="IPR011068">
    <property type="entry name" value="NuclTrfase_I-like_C"/>
</dbReference>
<proteinExistence type="inferred from homology"/>
<dbReference type="FunFam" id="1.10.1410.10:FF:000001">
    <property type="entry name" value="Putative poly(A) polymerase gamma"/>
    <property type="match status" value="1"/>
</dbReference>
<gene>
    <name evidence="22" type="ORF">DVH24_023540</name>
</gene>
<accession>A0A498I0X8</accession>
<evidence type="ECO:0000313" key="22">
    <source>
        <dbReference type="EMBL" id="RXH77266.1"/>
    </source>
</evidence>
<keyword evidence="20" id="KW-1133">Transmembrane helix</keyword>
<dbReference type="InterPro" id="IPR048840">
    <property type="entry name" value="PolA_pol_NTPase"/>
</dbReference>
<dbReference type="GO" id="GO:0005524">
    <property type="term" value="F:ATP binding"/>
    <property type="evidence" value="ECO:0007669"/>
    <property type="project" value="UniProtKB-KW"/>
</dbReference>
<dbReference type="EC" id="2.7.7.19" evidence="6"/>
<dbReference type="InterPro" id="IPR006620">
    <property type="entry name" value="Pro_4_hyd_alph"/>
</dbReference>
<keyword evidence="17" id="KW-0539">Nucleus</keyword>
<evidence type="ECO:0000256" key="20">
    <source>
        <dbReference type="SAM" id="Phobius"/>
    </source>
</evidence>
<evidence type="ECO:0000256" key="7">
    <source>
        <dbReference type="ARBA" id="ARBA00022664"/>
    </source>
</evidence>
<dbReference type="CDD" id="cd05402">
    <property type="entry name" value="NT_PAP_TUTase"/>
    <property type="match status" value="1"/>
</dbReference>